<dbReference type="EMBL" id="BOOY01000001">
    <property type="protein sequence ID" value="GIJ00799.1"/>
    <property type="molecule type" value="Genomic_DNA"/>
</dbReference>
<evidence type="ECO:0000313" key="2">
    <source>
        <dbReference type="EMBL" id="GIJ00799.1"/>
    </source>
</evidence>
<keyword evidence="1" id="KW-0472">Membrane</keyword>
<organism evidence="2 3">
    <name type="scientific">Spirilliplanes yamanashiensis</name>
    <dbReference type="NCBI Taxonomy" id="42233"/>
    <lineage>
        <taxon>Bacteria</taxon>
        <taxon>Bacillati</taxon>
        <taxon>Actinomycetota</taxon>
        <taxon>Actinomycetes</taxon>
        <taxon>Micromonosporales</taxon>
        <taxon>Micromonosporaceae</taxon>
        <taxon>Spirilliplanes</taxon>
    </lineage>
</organism>
<dbReference type="Pfam" id="PF14325">
    <property type="entry name" value="DUF4383"/>
    <property type="match status" value="1"/>
</dbReference>
<name>A0A8J3Y3I2_9ACTN</name>
<accession>A0A8J3Y3I2</accession>
<evidence type="ECO:0000256" key="1">
    <source>
        <dbReference type="SAM" id="Phobius"/>
    </source>
</evidence>
<feature type="transmembrane region" description="Helical" evidence="1">
    <location>
        <begin position="108"/>
        <end position="132"/>
    </location>
</feature>
<keyword evidence="1" id="KW-0812">Transmembrane</keyword>
<sequence>MAHYPVNHRFRGTYRGLAALCGLLFLVAGIVGIIVTSGGEFFSRGSHWALGLRTNPAQAWLSVVIGVVLVAAAAIGGNVHHRVSSGGGWALMVLGVFGLAVLQTDVNVFNFSVVNIIVLLVTGLVVLLAGLYGKVDDDPEAAERERIATAGRG</sequence>
<protein>
    <recommendedName>
        <fullName evidence="4">DUF4383 domain-containing protein</fullName>
    </recommendedName>
</protein>
<evidence type="ECO:0000313" key="3">
    <source>
        <dbReference type="Proteomes" id="UP000652013"/>
    </source>
</evidence>
<dbReference type="Proteomes" id="UP000652013">
    <property type="component" value="Unassembled WGS sequence"/>
</dbReference>
<feature type="transmembrane region" description="Helical" evidence="1">
    <location>
        <begin position="57"/>
        <end position="76"/>
    </location>
</feature>
<keyword evidence="1" id="KW-1133">Transmembrane helix</keyword>
<feature type="transmembrane region" description="Helical" evidence="1">
    <location>
        <begin position="12"/>
        <end position="37"/>
    </location>
</feature>
<comment type="caution">
    <text evidence="2">The sequence shown here is derived from an EMBL/GenBank/DDBJ whole genome shotgun (WGS) entry which is preliminary data.</text>
</comment>
<keyword evidence="3" id="KW-1185">Reference proteome</keyword>
<dbReference type="RefSeq" id="WP_203936124.1">
    <property type="nucleotide sequence ID" value="NZ_BAAAGJ010000024.1"/>
</dbReference>
<evidence type="ECO:0008006" key="4">
    <source>
        <dbReference type="Google" id="ProtNLM"/>
    </source>
</evidence>
<dbReference type="AlphaFoldDB" id="A0A8J3Y3I2"/>
<feature type="transmembrane region" description="Helical" evidence="1">
    <location>
        <begin position="83"/>
        <end position="102"/>
    </location>
</feature>
<proteinExistence type="predicted"/>
<reference evidence="2" key="1">
    <citation type="submission" date="2021-01" db="EMBL/GenBank/DDBJ databases">
        <title>Whole genome shotgun sequence of Spirilliplanes yamanashiensis NBRC 15828.</title>
        <authorList>
            <person name="Komaki H."/>
            <person name="Tamura T."/>
        </authorList>
    </citation>
    <scope>NUCLEOTIDE SEQUENCE</scope>
    <source>
        <strain evidence="2">NBRC 15828</strain>
    </source>
</reference>
<gene>
    <name evidence="2" type="ORF">Sya03_01510</name>
</gene>